<accession>A0A443JB40</accession>
<keyword evidence="1 5" id="KW-0808">Transferase</keyword>
<evidence type="ECO:0000256" key="2">
    <source>
        <dbReference type="ARBA" id="ARBA00022737"/>
    </source>
</evidence>
<comment type="caution">
    <text evidence="5">The sequence shown here is derived from an EMBL/GenBank/DDBJ whole genome shotgun (WGS) entry which is preliminary data.</text>
</comment>
<evidence type="ECO:0000256" key="3">
    <source>
        <dbReference type="SAM" id="MobiDB-lite"/>
    </source>
</evidence>
<evidence type="ECO:0000313" key="6">
    <source>
        <dbReference type="Proteomes" id="UP000284476"/>
    </source>
</evidence>
<evidence type="ECO:0000259" key="4">
    <source>
        <dbReference type="PROSITE" id="PS50206"/>
    </source>
</evidence>
<protein>
    <submittedName>
        <fullName evidence="5">Sulfurtransferase</fullName>
    </submittedName>
</protein>
<reference evidence="5 6" key="1">
    <citation type="submission" date="2019-01" db="EMBL/GenBank/DDBJ databases">
        <title>Sinorhodobacter populi sp. nov. isolated from the symptomatic bark tissue of Populus euramericana canker.</title>
        <authorList>
            <person name="Xu G."/>
        </authorList>
    </citation>
    <scope>NUCLEOTIDE SEQUENCE [LARGE SCALE GENOMIC DNA]</scope>
    <source>
        <strain evidence="5 6">SK2B-1</strain>
    </source>
</reference>
<evidence type="ECO:0000313" key="5">
    <source>
        <dbReference type="EMBL" id="RWR17678.1"/>
    </source>
</evidence>
<evidence type="ECO:0000256" key="1">
    <source>
        <dbReference type="ARBA" id="ARBA00022679"/>
    </source>
</evidence>
<keyword evidence="2" id="KW-0677">Repeat</keyword>
<feature type="domain" description="Rhodanese" evidence="4">
    <location>
        <begin position="195"/>
        <end position="294"/>
    </location>
</feature>
<organism evidence="5 6">
    <name type="scientific">Paenirhodobacter populi</name>
    <dbReference type="NCBI Taxonomy" id="2306993"/>
    <lineage>
        <taxon>Bacteria</taxon>
        <taxon>Pseudomonadati</taxon>
        <taxon>Pseudomonadota</taxon>
        <taxon>Alphaproteobacteria</taxon>
        <taxon>Rhodobacterales</taxon>
        <taxon>Rhodobacter group</taxon>
        <taxon>Paenirhodobacter</taxon>
    </lineage>
</organism>
<name>A0A443JB40_9RHOB</name>
<feature type="compositionally biased region" description="Basic and acidic residues" evidence="3">
    <location>
        <begin position="197"/>
        <end position="209"/>
    </location>
</feature>
<dbReference type="Pfam" id="PF00581">
    <property type="entry name" value="Rhodanese"/>
    <property type="match status" value="2"/>
</dbReference>
<dbReference type="GO" id="GO:0004792">
    <property type="term" value="F:thiosulfate-cyanide sulfurtransferase activity"/>
    <property type="evidence" value="ECO:0007669"/>
    <property type="project" value="TreeGrafter"/>
</dbReference>
<feature type="domain" description="Rhodanese" evidence="4">
    <location>
        <begin position="26"/>
        <end position="150"/>
    </location>
</feature>
<feature type="region of interest" description="Disordered" evidence="3">
    <location>
        <begin position="195"/>
        <end position="214"/>
    </location>
</feature>
<sequence length="300" mass="31423">MDEPRAKARGMSASSPLVEVDWLAGRLDRVIVLDASVTRVDRGAGVTDFAPGPEVFAAGHIPGARFADLMRAFSDPEARFPFTAPSVAQLQAAARAVGIGDDSTVVAYDSMGGAYAARLWYLLRGHGLARVHVLNGGLQAWRAAGHAVETGPAPHVPPGDFTPRAPGDLFVGAGEVLTRVRAGADPARPLICGLRPEQYRGDGSSDPRRGHIPTSVNLPYPSLLGADGRLEPDRLRAALDRLGLRPPFAPVLYCGGGINAAGLALALDLIGVSDVRIYDDSMSGWRADPALPVETGADDA</sequence>
<dbReference type="Gene3D" id="3.40.250.10">
    <property type="entry name" value="Rhodanese-like domain"/>
    <property type="match status" value="2"/>
</dbReference>
<dbReference type="InterPro" id="IPR045078">
    <property type="entry name" value="TST/MPST-like"/>
</dbReference>
<gene>
    <name evidence="5" type="ORF">D2T30_18190</name>
</gene>
<reference evidence="5 6" key="2">
    <citation type="submission" date="2019-01" db="EMBL/GenBank/DDBJ databases">
        <authorList>
            <person name="Li Y."/>
        </authorList>
    </citation>
    <scope>NUCLEOTIDE SEQUENCE [LARGE SCALE GENOMIC DNA]</scope>
    <source>
        <strain evidence="5 6">SK2B-1</strain>
    </source>
</reference>
<dbReference type="Proteomes" id="UP000284476">
    <property type="component" value="Unassembled WGS sequence"/>
</dbReference>
<dbReference type="SMART" id="SM00450">
    <property type="entry name" value="RHOD"/>
    <property type="match status" value="2"/>
</dbReference>
<dbReference type="SUPFAM" id="SSF52821">
    <property type="entry name" value="Rhodanese/Cell cycle control phosphatase"/>
    <property type="match status" value="2"/>
</dbReference>
<proteinExistence type="predicted"/>
<dbReference type="EMBL" id="SAUZ01000025">
    <property type="protein sequence ID" value="RWR17678.1"/>
    <property type="molecule type" value="Genomic_DNA"/>
</dbReference>
<dbReference type="AlphaFoldDB" id="A0A443JB40"/>
<dbReference type="PROSITE" id="PS50206">
    <property type="entry name" value="RHODANESE_3"/>
    <property type="match status" value="2"/>
</dbReference>
<dbReference type="PANTHER" id="PTHR11364">
    <property type="entry name" value="THIOSULFATE SULFERTANSFERASE"/>
    <property type="match status" value="1"/>
</dbReference>
<dbReference type="InterPro" id="IPR036873">
    <property type="entry name" value="Rhodanese-like_dom_sf"/>
</dbReference>
<dbReference type="InterPro" id="IPR001763">
    <property type="entry name" value="Rhodanese-like_dom"/>
</dbReference>
<dbReference type="CDD" id="cd01448">
    <property type="entry name" value="TST_Repeat_1"/>
    <property type="match status" value="1"/>
</dbReference>
<dbReference type="PANTHER" id="PTHR11364:SF27">
    <property type="entry name" value="SULFURTRANSFERASE"/>
    <property type="match status" value="1"/>
</dbReference>